<evidence type="ECO:0000313" key="3">
    <source>
        <dbReference type="Proteomes" id="UP000002613"/>
    </source>
</evidence>
<accession>D3S2T6</accession>
<keyword evidence="3" id="KW-1185">Reference proteome</keyword>
<reference evidence="2 3" key="2">
    <citation type="journal article" date="2011" name="Stand. Genomic Sci.">
        <title>Complete genome sequence of Ferroglobus placidus AEDII12DO.</title>
        <authorList>
            <person name="Anderson I."/>
            <person name="Risso C."/>
            <person name="Holmes D."/>
            <person name="Lucas S."/>
            <person name="Copeland A."/>
            <person name="Lapidus A."/>
            <person name="Cheng J.F."/>
            <person name="Bruce D."/>
            <person name="Goodwin L."/>
            <person name="Pitluck S."/>
            <person name="Saunders E."/>
            <person name="Brettin T."/>
            <person name="Detter J.C."/>
            <person name="Han C."/>
            <person name="Tapia R."/>
            <person name="Larimer F."/>
            <person name="Land M."/>
            <person name="Hauser L."/>
            <person name="Woyke T."/>
            <person name="Lovley D."/>
            <person name="Kyrpides N."/>
            <person name="Ivanova N."/>
        </authorList>
    </citation>
    <scope>NUCLEOTIDE SEQUENCE [LARGE SCALE GENOMIC DNA]</scope>
    <source>
        <strain evidence="3">DSM 10642 / AEDII12DO</strain>
    </source>
</reference>
<evidence type="ECO:0000259" key="1">
    <source>
        <dbReference type="Pfam" id="PF13636"/>
    </source>
</evidence>
<proteinExistence type="predicted"/>
<evidence type="ECO:0000313" key="2">
    <source>
        <dbReference type="EMBL" id="ADC66648.1"/>
    </source>
</evidence>
<gene>
    <name evidence="2" type="ordered locus">Ferp_2543</name>
</gene>
<feature type="domain" description="rRNA small subunit methyltransferase F RNA-binding PUA-like" evidence="1">
    <location>
        <begin position="85"/>
        <end position="131"/>
    </location>
</feature>
<dbReference type="RefSeq" id="WP_012966980.1">
    <property type="nucleotide sequence ID" value="NC_013849.1"/>
</dbReference>
<name>D3S2T6_FERPA</name>
<dbReference type="HOGENOM" id="CLU_145193_0_0_2"/>
<dbReference type="InterPro" id="IPR027391">
    <property type="entry name" value="Nol1_Nop2_Fmu_2"/>
</dbReference>
<dbReference type="eggNOG" id="arCOG02285">
    <property type="taxonomic scope" value="Archaea"/>
</dbReference>
<protein>
    <recommendedName>
        <fullName evidence="1">rRNA small subunit methyltransferase F RNA-binding PUA-like domain-containing protein</fullName>
    </recommendedName>
</protein>
<dbReference type="Gene3D" id="2.30.130.60">
    <property type="match status" value="1"/>
</dbReference>
<dbReference type="Proteomes" id="UP000002613">
    <property type="component" value="Chromosome"/>
</dbReference>
<dbReference type="STRING" id="589924.Ferp_2543"/>
<dbReference type="KEGG" id="fpl:Ferp_2543"/>
<reference evidence="3" key="1">
    <citation type="submission" date="2010-02" db="EMBL/GenBank/DDBJ databases">
        <title>Complete sequence of Ferroglobus placidus DSM 10642.</title>
        <authorList>
            <consortium name="US DOE Joint Genome Institute"/>
            <person name="Lucas S."/>
            <person name="Copeland A."/>
            <person name="Lapidus A."/>
            <person name="Cheng J.-F."/>
            <person name="Bruce D."/>
            <person name="Goodwin L."/>
            <person name="Pitluck S."/>
            <person name="Saunders E."/>
            <person name="Brettin T."/>
            <person name="Detter J.C."/>
            <person name="Han C."/>
            <person name="Tapia R."/>
            <person name="Larimer F."/>
            <person name="Land M."/>
            <person name="Hauser L."/>
            <person name="Kyrpides N."/>
            <person name="Ivanova N."/>
            <person name="Holmes D."/>
            <person name="Lovley D."/>
            <person name="Kyrpides N."/>
            <person name="Anderson I.J."/>
            <person name="Woyke T."/>
        </authorList>
    </citation>
    <scope>NUCLEOTIDE SEQUENCE [LARGE SCALE GENOMIC DNA]</scope>
    <source>
        <strain evidence="3">DSM 10642 / AEDII12DO</strain>
    </source>
</reference>
<dbReference type="EMBL" id="CP001899">
    <property type="protein sequence ID" value="ADC66648.1"/>
    <property type="molecule type" value="Genomic_DNA"/>
</dbReference>
<dbReference type="GeneID" id="8780088"/>
<dbReference type="AlphaFoldDB" id="D3S2T6"/>
<dbReference type="Pfam" id="PF13636">
    <property type="entry name" value="Methyltranf_PUA"/>
    <property type="match status" value="1"/>
</dbReference>
<organism evidence="2 3">
    <name type="scientific">Ferroglobus placidus (strain DSM 10642 / AEDII12DO)</name>
    <dbReference type="NCBI Taxonomy" id="589924"/>
    <lineage>
        <taxon>Archaea</taxon>
        <taxon>Methanobacteriati</taxon>
        <taxon>Methanobacteriota</taxon>
        <taxon>Archaeoglobi</taxon>
        <taxon>Archaeoglobales</taxon>
        <taxon>Archaeoglobaceae</taxon>
        <taxon>Ferroglobus</taxon>
    </lineage>
</organism>
<sequence length="132" mass="15710">MNYLEILRELYGVEKVNFELKKMGKDRLYAFLKCDKKDELGIKEYHQGVYFGKLEKDGIRLSIEGCYLLRDEIKKNLIEVSYEDAIKWLKGEDLDIPYKGYVVLKWRNYFLGCGKGDGKKIRNYVPKERRII</sequence>
<dbReference type="PaxDb" id="589924-Ferp_2543"/>